<organism evidence="1">
    <name type="scientific">Phragmatopoma lapidosa</name>
    <dbReference type="NCBI Taxonomy" id="341668"/>
    <lineage>
        <taxon>Eukaryota</taxon>
        <taxon>Metazoa</taxon>
        <taxon>Spiralia</taxon>
        <taxon>Lophotrochozoa</taxon>
        <taxon>Annelida</taxon>
        <taxon>Polychaeta</taxon>
        <taxon>Sedentaria</taxon>
        <taxon>Canalipalpata</taxon>
        <taxon>Sabellida</taxon>
        <taxon>Sabellariidae</taxon>
        <taxon>Phragmatopoma</taxon>
    </lineage>
</organism>
<sequence length="24" mass="2624">MFGHSGKELLGAKNTDKLKLFSTT</sequence>
<proteinExistence type="evidence at transcript level"/>
<protein>
    <submittedName>
        <fullName evidence="1">Uncharacterized protein</fullName>
    </submittedName>
</protein>
<accession>Q3Y674</accession>
<dbReference type="AlphaFoldDB" id="Q3Y674"/>
<dbReference type="EMBL" id="DQ154291">
    <property type="protein sequence ID" value="AAZ81523.1"/>
    <property type="molecule type" value="mRNA"/>
</dbReference>
<name>Q3Y674_9ANNE</name>
<reference evidence="1" key="1">
    <citation type="submission" date="2005-08" db="EMBL/GenBank/DDBJ databases">
        <authorList>
            <person name="Monahan K."/>
            <person name="Whitlatch A."/>
            <person name="Stegeman A."/>
            <person name="Kandel K."/>
            <person name="Gunn J."/>
            <person name="Brandt C."/>
            <person name="Dean M."/>
            <person name="Tauer T.J."/>
        </authorList>
    </citation>
    <scope>NUCLEOTIDE SEQUENCE</scope>
</reference>
<evidence type="ECO:0000313" key="1">
    <source>
        <dbReference type="EMBL" id="AAZ81523.1"/>
    </source>
</evidence>